<evidence type="ECO:0000313" key="1">
    <source>
        <dbReference type="EMBL" id="HIQ32486.1"/>
    </source>
</evidence>
<gene>
    <name evidence="1" type="ORF">EYH55_03275</name>
</gene>
<dbReference type="AlphaFoldDB" id="A0A832ZYI3"/>
<dbReference type="SUPFAM" id="SSF50447">
    <property type="entry name" value="Translation proteins"/>
    <property type="match status" value="1"/>
</dbReference>
<name>A0A832ZYI3_9EURY</name>
<sequence length="91" mass="10796">MKRIEILHELPNGRIIGRADYQPKLRSTVFADRSRRRVLGKVYEVFGPVNKPYISIIPTDKTGKRIALRRGEAFISEEKRRKRYSNRRGRR</sequence>
<proteinExistence type="predicted"/>
<organism evidence="1 2">
    <name type="scientific">Methanothermococcus okinawensis</name>
    <dbReference type="NCBI Taxonomy" id="155863"/>
    <lineage>
        <taxon>Archaea</taxon>
        <taxon>Methanobacteriati</taxon>
        <taxon>Methanobacteriota</taxon>
        <taxon>Methanomada group</taxon>
        <taxon>Methanococci</taxon>
        <taxon>Methanococcales</taxon>
        <taxon>Methanococcaceae</taxon>
        <taxon>Methanothermococcus</taxon>
    </lineage>
</organism>
<reference evidence="1" key="1">
    <citation type="journal article" date="2020" name="ISME J.">
        <title>Gammaproteobacteria mediating utilization of methyl-, sulfur- and petroleum organic compounds in deep ocean hydrothermal plumes.</title>
        <authorList>
            <person name="Zhou Z."/>
            <person name="Liu Y."/>
            <person name="Pan J."/>
            <person name="Cron B.R."/>
            <person name="Toner B.M."/>
            <person name="Anantharaman K."/>
            <person name="Breier J.A."/>
            <person name="Dick G.J."/>
            <person name="Li M."/>
        </authorList>
    </citation>
    <scope>NUCLEOTIDE SEQUENCE</scope>
    <source>
        <strain evidence="1">SZUA-1534</strain>
    </source>
</reference>
<comment type="caution">
    <text evidence="1">The sequence shown here is derived from an EMBL/GenBank/DDBJ whole genome shotgun (WGS) entry which is preliminary data.</text>
</comment>
<dbReference type="Gene3D" id="2.40.10.230">
    <property type="entry name" value="Probable tRNA pseudouridine synthase domain"/>
    <property type="match status" value="1"/>
</dbReference>
<dbReference type="EMBL" id="DQVW01000057">
    <property type="protein sequence ID" value="HIQ32486.1"/>
    <property type="molecule type" value="Genomic_DNA"/>
</dbReference>
<protein>
    <submittedName>
        <fullName evidence="1">H/ACA RNA-protein complex protein Gar1</fullName>
    </submittedName>
</protein>
<accession>A0A832ZYI3</accession>
<dbReference type="InterPro" id="IPR009000">
    <property type="entry name" value="Transl_B-barrel_sf"/>
</dbReference>
<dbReference type="Proteomes" id="UP000623215">
    <property type="component" value="Unassembled WGS sequence"/>
</dbReference>
<evidence type="ECO:0000313" key="2">
    <source>
        <dbReference type="Proteomes" id="UP000623215"/>
    </source>
</evidence>
<dbReference type="InterPro" id="IPR038664">
    <property type="entry name" value="Gar1/Naf1_Cbf5-bd_sf"/>
</dbReference>